<evidence type="ECO:0000256" key="2">
    <source>
        <dbReference type="ARBA" id="ARBA00022679"/>
    </source>
</evidence>
<dbReference type="Gene3D" id="3.40.50.150">
    <property type="entry name" value="Vaccinia Virus protein VP39"/>
    <property type="match status" value="1"/>
</dbReference>
<dbReference type="GO" id="GO:0032259">
    <property type="term" value="P:methylation"/>
    <property type="evidence" value="ECO:0007669"/>
    <property type="project" value="UniProtKB-KW"/>
</dbReference>
<dbReference type="GO" id="GO:0008119">
    <property type="term" value="F:thiopurine S-methyltransferase activity"/>
    <property type="evidence" value="ECO:0007669"/>
    <property type="project" value="TreeGrafter"/>
</dbReference>
<dbReference type="Pfam" id="PF05724">
    <property type="entry name" value="TPMT"/>
    <property type="match status" value="1"/>
</dbReference>
<reference evidence="4 5" key="1">
    <citation type="submission" date="2019-01" db="EMBL/GenBank/DDBJ databases">
        <title>A draft genome assembly of the solar-powered sea slug Elysia chlorotica.</title>
        <authorList>
            <person name="Cai H."/>
            <person name="Li Q."/>
            <person name="Fang X."/>
            <person name="Li J."/>
            <person name="Curtis N.E."/>
            <person name="Altenburger A."/>
            <person name="Shibata T."/>
            <person name="Feng M."/>
            <person name="Maeda T."/>
            <person name="Schwartz J.A."/>
            <person name="Shigenobu S."/>
            <person name="Lundholm N."/>
            <person name="Nishiyama T."/>
            <person name="Yang H."/>
            <person name="Hasebe M."/>
            <person name="Li S."/>
            <person name="Pierce S.K."/>
            <person name="Wang J."/>
        </authorList>
    </citation>
    <scope>NUCLEOTIDE SEQUENCE [LARGE SCALE GENOMIC DNA]</scope>
    <source>
        <strain evidence="4">EC2010</strain>
        <tissue evidence="4">Whole organism of an adult</tissue>
    </source>
</reference>
<dbReference type="InterPro" id="IPR008854">
    <property type="entry name" value="TPMT"/>
</dbReference>
<name>A0A3S1BMS9_ELYCH</name>
<gene>
    <name evidence="4" type="ORF">EGW08_021539</name>
</gene>
<keyword evidence="5" id="KW-1185">Reference proteome</keyword>
<dbReference type="SUPFAM" id="SSF53335">
    <property type="entry name" value="S-adenosyl-L-methionine-dependent methyltransferases"/>
    <property type="match status" value="1"/>
</dbReference>
<dbReference type="PANTHER" id="PTHR10259">
    <property type="entry name" value="THIOPURINE S-METHYLTRANSFERASE"/>
    <property type="match status" value="1"/>
</dbReference>
<keyword evidence="2" id="KW-0808">Transferase</keyword>
<dbReference type="EMBL" id="RQTK01001352">
    <property type="protein sequence ID" value="RUS70696.1"/>
    <property type="molecule type" value="Genomic_DNA"/>
</dbReference>
<evidence type="ECO:0000313" key="4">
    <source>
        <dbReference type="EMBL" id="RUS70696.1"/>
    </source>
</evidence>
<dbReference type="PANTHER" id="PTHR10259:SF11">
    <property type="entry name" value="THIOPURINE S-METHYLTRANSFERASE"/>
    <property type="match status" value="1"/>
</dbReference>
<proteinExistence type="predicted"/>
<dbReference type="CDD" id="cd02440">
    <property type="entry name" value="AdoMet_MTases"/>
    <property type="match status" value="1"/>
</dbReference>
<dbReference type="PROSITE" id="PS51585">
    <property type="entry name" value="SAM_MT_TPMT"/>
    <property type="match status" value="1"/>
</dbReference>
<dbReference type="Proteomes" id="UP000271974">
    <property type="component" value="Unassembled WGS sequence"/>
</dbReference>
<dbReference type="STRING" id="188477.A0A3S1BMS9"/>
<dbReference type="InterPro" id="IPR029063">
    <property type="entry name" value="SAM-dependent_MTases_sf"/>
</dbReference>
<feature type="non-terminal residue" evidence="4">
    <location>
        <position position="224"/>
    </location>
</feature>
<accession>A0A3S1BMS9</accession>
<evidence type="ECO:0000313" key="5">
    <source>
        <dbReference type="Proteomes" id="UP000271974"/>
    </source>
</evidence>
<comment type="caution">
    <text evidence="4">The sequence shown here is derived from an EMBL/GenBank/DDBJ whole genome shotgun (WGS) entry which is preliminary data.</text>
</comment>
<organism evidence="4 5">
    <name type="scientific">Elysia chlorotica</name>
    <name type="common">Eastern emerald elysia</name>
    <name type="synonym">Sea slug</name>
    <dbReference type="NCBI Taxonomy" id="188477"/>
    <lineage>
        <taxon>Eukaryota</taxon>
        <taxon>Metazoa</taxon>
        <taxon>Spiralia</taxon>
        <taxon>Lophotrochozoa</taxon>
        <taxon>Mollusca</taxon>
        <taxon>Gastropoda</taxon>
        <taxon>Heterobranchia</taxon>
        <taxon>Euthyneura</taxon>
        <taxon>Panpulmonata</taxon>
        <taxon>Sacoglossa</taxon>
        <taxon>Placobranchoidea</taxon>
        <taxon>Plakobranchidae</taxon>
        <taxon>Elysia</taxon>
    </lineage>
</organism>
<keyword evidence="1" id="KW-0489">Methyltransferase</keyword>
<evidence type="ECO:0008006" key="6">
    <source>
        <dbReference type="Google" id="ProtNLM"/>
    </source>
</evidence>
<dbReference type="OrthoDB" id="276151at2759"/>
<sequence length="224" mass="25433">MMCCLLSGARSLRLVLRPAFVIRNAKCKLSSPSPLIGLHNTHRCKSNMAAPDLSDGKEYWQYRYSEGHTEWQVDQVYPMLVRNYEKMVPDGKAKKVFYPMCGTSLELEWLVKQGATVVGVEIAMQAIETYVSNSTQKWTNSDVPGLGSAAKVFTREDKKMKLYCTDIQEFSPKLEGKFDAIYDRGSLQFVPPENVSSYAEVLKSLLKPKGRILQEVLEYDLKIF</sequence>
<protein>
    <recommendedName>
        <fullName evidence="6">Thiopurine S-methyltransferase</fullName>
    </recommendedName>
</protein>
<evidence type="ECO:0000256" key="1">
    <source>
        <dbReference type="ARBA" id="ARBA00022603"/>
    </source>
</evidence>
<keyword evidence="3" id="KW-0949">S-adenosyl-L-methionine</keyword>
<evidence type="ECO:0000256" key="3">
    <source>
        <dbReference type="ARBA" id="ARBA00022691"/>
    </source>
</evidence>
<dbReference type="AlphaFoldDB" id="A0A3S1BMS9"/>